<evidence type="ECO:0000313" key="6">
    <source>
        <dbReference type="Proteomes" id="UP000244915"/>
    </source>
</evidence>
<reference evidence="5 6" key="1">
    <citation type="submission" date="2017-06" db="EMBL/GenBank/DDBJ databases">
        <title>Yangia sp. YSBP01 complete genome sequence.</title>
        <authorList>
            <person name="Woo J.-H."/>
            <person name="Kim H.-S."/>
        </authorList>
    </citation>
    <scope>NUCLEOTIDE SEQUENCE [LARGE SCALE GENOMIC DNA]</scope>
    <source>
        <strain evidence="5 6">YSBP01</strain>
    </source>
</reference>
<dbReference type="InterPro" id="IPR015854">
    <property type="entry name" value="ABC_transpr_LolD-like"/>
</dbReference>
<accession>A0A2U8HH37</accession>
<dbReference type="InterPro" id="IPR017871">
    <property type="entry name" value="ABC_transporter-like_CS"/>
</dbReference>
<evidence type="ECO:0000256" key="3">
    <source>
        <dbReference type="ARBA" id="ARBA00022840"/>
    </source>
</evidence>
<sequence length="228" mass="24275">MSLPLVVKDLRLHSPRGRLLLDLPALDAAPAALIGIRGVSGAGKTTLLYALAGLLDRAEGSVRWGETELLALNPEGRARFRAANIGMIFQDFMLFEELGALDNAALTALFRPRAEREALRTRAQARLAALGLTEMGRGVTSFSGGERQRVAIARAMAAEAPVLLADEPTASLDRATADRLIDDLVQLVRTQRTTLIAVSHDAALLARMDRVLTISGGQLLADEGATCG</sequence>
<name>A0A2U8HH37_9RHOB</name>
<dbReference type="PANTHER" id="PTHR24220:SF689">
    <property type="entry name" value="LIPOPROTEIN-RELEASING SYSTEM ATP-BINDING PROTEIN LOLD"/>
    <property type="match status" value="1"/>
</dbReference>
<dbReference type="SMART" id="SM00382">
    <property type="entry name" value="AAA"/>
    <property type="match status" value="1"/>
</dbReference>
<dbReference type="KEGG" id="ypac:CEW88_15055"/>
<comment type="similarity">
    <text evidence="1">Belongs to the ABC transporter superfamily.</text>
</comment>
<dbReference type="EMBL" id="CP022190">
    <property type="protein sequence ID" value="AWI85082.1"/>
    <property type="molecule type" value="Genomic_DNA"/>
</dbReference>
<protein>
    <submittedName>
        <fullName evidence="5">ABC transporter ATP-binding protein</fullName>
    </submittedName>
</protein>
<gene>
    <name evidence="5" type="ORF">CEW88_15055</name>
</gene>
<dbReference type="RefSeq" id="WP_108968509.1">
    <property type="nucleotide sequence ID" value="NZ_CP022190.1"/>
</dbReference>
<dbReference type="PROSITE" id="PS50893">
    <property type="entry name" value="ABC_TRANSPORTER_2"/>
    <property type="match status" value="1"/>
</dbReference>
<evidence type="ECO:0000259" key="4">
    <source>
        <dbReference type="PROSITE" id="PS50893"/>
    </source>
</evidence>
<keyword evidence="2" id="KW-0547">Nucleotide-binding</keyword>
<dbReference type="InterPro" id="IPR027417">
    <property type="entry name" value="P-loop_NTPase"/>
</dbReference>
<dbReference type="PANTHER" id="PTHR24220">
    <property type="entry name" value="IMPORT ATP-BINDING PROTEIN"/>
    <property type="match status" value="1"/>
</dbReference>
<dbReference type="OrthoDB" id="9787227at2"/>
<dbReference type="GO" id="GO:0022857">
    <property type="term" value="F:transmembrane transporter activity"/>
    <property type="evidence" value="ECO:0007669"/>
    <property type="project" value="TreeGrafter"/>
</dbReference>
<proteinExistence type="inferred from homology"/>
<dbReference type="AlphaFoldDB" id="A0A2U8HH37"/>
<dbReference type="InterPro" id="IPR003593">
    <property type="entry name" value="AAA+_ATPase"/>
</dbReference>
<keyword evidence="3 5" id="KW-0067">ATP-binding</keyword>
<evidence type="ECO:0000256" key="2">
    <source>
        <dbReference type="ARBA" id="ARBA00022741"/>
    </source>
</evidence>
<dbReference type="Gene3D" id="3.40.50.300">
    <property type="entry name" value="P-loop containing nucleotide triphosphate hydrolases"/>
    <property type="match status" value="1"/>
</dbReference>
<dbReference type="Proteomes" id="UP000244915">
    <property type="component" value="Chromosome 2"/>
</dbReference>
<organism evidence="5 6">
    <name type="scientific">Alloyangia pacifica</name>
    <dbReference type="NCBI Taxonomy" id="311180"/>
    <lineage>
        <taxon>Bacteria</taxon>
        <taxon>Pseudomonadati</taxon>
        <taxon>Pseudomonadota</taxon>
        <taxon>Alphaproteobacteria</taxon>
        <taxon>Rhodobacterales</taxon>
        <taxon>Roseobacteraceae</taxon>
        <taxon>Alloyangia</taxon>
    </lineage>
</organism>
<feature type="domain" description="ABC transporter" evidence="4">
    <location>
        <begin position="5"/>
        <end position="228"/>
    </location>
</feature>
<evidence type="ECO:0000256" key="1">
    <source>
        <dbReference type="ARBA" id="ARBA00005417"/>
    </source>
</evidence>
<dbReference type="Pfam" id="PF00005">
    <property type="entry name" value="ABC_tran"/>
    <property type="match status" value="1"/>
</dbReference>
<dbReference type="SUPFAM" id="SSF52540">
    <property type="entry name" value="P-loop containing nucleoside triphosphate hydrolases"/>
    <property type="match status" value="1"/>
</dbReference>
<dbReference type="InterPro" id="IPR003439">
    <property type="entry name" value="ABC_transporter-like_ATP-bd"/>
</dbReference>
<dbReference type="GO" id="GO:0005524">
    <property type="term" value="F:ATP binding"/>
    <property type="evidence" value="ECO:0007669"/>
    <property type="project" value="UniProtKB-KW"/>
</dbReference>
<evidence type="ECO:0000313" key="5">
    <source>
        <dbReference type="EMBL" id="AWI85082.1"/>
    </source>
</evidence>
<dbReference type="GO" id="GO:0005886">
    <property type="term" value="C:plasma membrane"/>
    <property type="evidence" value="ECO:0007669"/>
    <property type="project" value="TreeGrafter"/>
</dbReference>
<dbReference type="GO" id="GO:0016887">
    <property type="term" value="F:ATP hydrolysis activity"/>
    <property type="evidence" value="ECO:0007669"/>
    <property type="project" value="InterPro"/>
</dbReference>
<dbReference type="PROSITE" id="PS00211">
    <property type="entry name" value="ABC_TRANSPORTER_1"/>
    <property type="match status" value="1"/>
</dbReference>